<gene>
    <name evidence="1" type="ORF">OHA22_13540</name>
</gene>
<accession>A0AAU1ZWN9</accession>
<dbReference type="EMBL" id="CP108222">
    <property type="protein sequence ID" value="WTT16474.1"/>
    <property type="molecule type" value="Genomic_DNA"/>
</dbReference>
<proteinExistence type="predicted"/>
<sequence length="63" mass="6176">MSGAGGPNVTVMVAGAMAMRAAIAPPAIAPVAPVVVGEILRDGLFLGLRLMCSPECDVLPGGS</sequence>
<organism evidence="1">
    <name type="scientific">Streptomyces sp. NBC_00093</name>
    <dbReference type="NCBI Taxonomy" id="2975649"/>
    <lineage>
        <taxon>Bacteria</taxon>
        <taxon>Bacillati</taxon>
        <taxon>Actinomycetota</taxon>
        <taxon>Actinomycetes</taxon>
        <taxon>Kitasatosporales</taxon>
        <taxon>Streptomycetaceae</taxon>
        <taxon>Streptomyces</taxon>
    </lineage>
</organism>
<reference evidence="1" key="1">
    <citation type="submission" date="2022-10" db="EMBL/GenBank/DDBJ databases">
        <title>The complete genomes of actinobacterial strains from the NBC collection.</title>
        <authorList>
            <person name="Joergensen T.S."/>
            <person name="Alvarez Arevalo M."/>
            <person name="Sterndorff E.B."/>
            <person name="Faurdal D."/>
            <person name="Vuksanovic O."/>
            <person name="Mourched A.-S."/>
            <person name="Charusanti P."/>
            <person name="Shaw S."/>
            <person name="Blin K."/>
            <person name="Weber T."/>
        </authorList>
    </citation>
    <scope>NUCLEOTIDE SEQUENCE</scope>
    <source>
        <strain evidence="1">NBC_00093</strain>
    </source>
</reference>
<dbReference type="AlphaFoldDB" id="A0AAU1ZWN9"/>
<evidence type="ECO:0000313" key="1">
    <source>
        <dbReference type="EMBL" id="WTT16474.1"/>
    </source>
</evidence>
<protein>
    <submittedName>
        <fullName evidence="1">Uncharacterized protein</fullName>
    </submittedName>
</protein>
<name>A0AAU1ZWN9_9ACTN</name>